<comment type="similarity">
    <text evidence="8">Belongs to the glutamate 5-kinase family.</text>
</comment>
<comment type="catalytic activity">
    <reaction evidence="8">
        <text>L-glutamate + ATP = L-glutamyl 5-phosphate + ADP</text>
        <dbReference type="Rhea" id="RHEA:14877"/>
        <dbReference type="ChEBI" id="CHEBI:29985"/>
        <dbReference type="ChEBI" id="CHEBI:30616"/>
        <dbReference type="ChEBI" id="CHEBI:58274"/>
        <dbReference type="ChEBI" id="CHEBI:456216"/>
        <dbReference type="EC" id="2.7.2.11"/>
    </reaction>
</comment>
<comment type="caution">
    <text evidence="10">The sequence shown here is derived from an EMBL/GenBank/DDBJ whole genome shotgun (WGS) entry which is preliminary data.</text>
</comment>
<evidence type="ECO:0000256" key="2">
    <source>
        <dbReference type="ARBA" id="ARBA00022605"/>
    </source>
</evidence>
<dbReference type="InterPro" id="IPR001057">
    <property type="entry name" value="Glu/AcGlu_kinase"/>
</dbReference>
<organism evidence="10 11">
    <name type="scientific">Roseibium aestuarii</name>
    <dbReference type="NCBI Taxonomy" id="2600299"/>
    <lineage>
        <taxon>Bacteria</taxon>
        <taxon>Pseudomonadati</taxon>
        <taxon>Pseudomonadota</taxon>
        <taxon>Alphaproteobacteria</taxon>
        <taxon>Hyphomicrobiales</taxon>
        <taxon>Stappiaceae</taxon>
        <taxon>Roseibium</taxon>
    </lineage>
</organism>
<feature type="binding site" evidence="8">
    <location>
        <position position="142"/>
    </location>
    <ligand>
        <name>substrate</name>
    </ligand>
</feature>
<reference evidence="11" key="1">
    <citation type="journal article" date="2019" name="Int. J. Syst. Evol. Microbiol.">
        <title>The Global Catalogue of Microorganisms (GCM) 10K type strain sequencing project: providing services to taxonomists for standard genome sequencing and annotation.</title>
        <authorList>
            <consortium name="The Broad Institute Genomics Platform"/>
            <consortium name="The Broad Institute Genome Sequencing Center for Infectious Disease"/>
            <person name="Wu L."/>
            <person name="Ma J."/>
        </authorList>
    </citation>
    <scope>NUCLEOTIDE SEQUENCE [LARGE SCALE GENOMIC DNA]</scope>
    <source>
        <strain evidence="11">JCM 3369</strain>
    </source>
</reference>
<dbReference type="Proteomes" id="UP001597327">
    <property type="component" value="Unassembled WGS sequence"/>
</dbReference>
<dbReference type="InterPro" id="IPR011529">
    <property type="entry name" value="Glu_5kinase"/>
</dbReference>
<dbReference type="InterPro" id="IPR002478">
    <property type="entry name" value="PUA"/>
</dbReference>
<keyword evidence="6 8" id="KW-0418">Kinase</keyword>
<keyword evidence="4 8" id="KW-0808">Transferase</keyword>
<keyword evidence="2 8" id="KW-0028">Amino-acid biosynthesis</keyword>
<dbReference type="HAMAP" id="MF_00456">
    <property type="entry name" value="ProB"/>
    <property type="match status" value="1"/>
</dbReference>
<dbReference type="PANTHER" id="PTHR43654">
    <property type="entry name" value="GLUTAMATE 5-KINASE"/>
    <property type="match status" value="1"/>
</dbReference>
<feature type="binding site" evidence="8">
    <location>
        <position position="154"/>
    </location>
    <ligand>
        <name>substrate</name>
    </ligand>
</feature>
<evidence type="ECO:0000256" key="4">
    <source>
        <dbReference type="ARBA" id="ARBA00022679"/>
    </source>
</evidence>
<protein>
    <recommendedName>
        <fullName evidence="8">Glutamate 5-kinase</fullName>
        <ecNumber evidence="8">2.7.2.11</ecNumber>
    </recommendedName>
    <alternativeName>
        <fullName evidence="8">Gamma-glutamyl kinase</fullName>
        <shortName evidence="8">GK</shortName>
    </alternativeName>
</protein>
<feature type="binding site" evidence="8">
    <location>
        <position position="55"/>
    </location>
    <ligand>
        <name>substrate</name>
    </ligand>
</feature>
<evidence type="ECO:0000259" key="9">
    <source>
        <dbReference type="SMART" id="SM00359"/>
    </source>
</evidence>
<keyword evidence="11" id="KW-1185">Reference proteome</keyword>
<dbReference type="EMBL" id="JBHUFA010000001">
    <property type="protein sequence ID" value="MFD1695640.1"/>
    <property type="molecule type" value="Genomic_DNA"/>
</dbReference>
<dbReference type="CDD" id="cd04242">
    <property type="entry name" value="AAK_G5K_ProB"/>
    <property type="match status" value="1"/>
</dbReference>
<dbReference type="InterPro" id="IPR015947">
    <property type="entry name" value="PUA-like_sf"/>
</dbReference>
<dbReference type="SMART" id="SM00359">
    <property type="entry name" value="PUA"/>
    <property type="match status" value="1"/>
</dbReference>
<dbReference type="EC" id="2.7.2.11" evidence="8"/>
<accession>A0ABW4JU41</accession>
<dbReference type="InterPro" id="IPR001048">
    <property type="entry name" value="Asp/Glu/Uridylate_kinase"/>
</dbReference>
<keyword evidence="5 8" id="KW-0547">Nucleotide-binding</keyword>
<dbReference type="SUPFAM" id="SSF53633">
    <property type="entry name" value="Carbamate kinase-like"/>
    <property type="match status" value="1"/>
</dbReference>
<sequence>MADAYRLGDFHRVVVKIGSALLVDDKGLKTAWLEALVDDLVGLSANGAEVILVSSGSIALGRRILNLPRGPLKLEESQAAASVGQIELAKAYAEVLGRHDRKAGQILLTLGDTEERRRYLNARATIATLLKLGAVPIINENDSVATSEIRYGDNDRLAARVATMASADLLVLLSDIDGMYTAAPQTNPDAVFLPVVPRITPEIESMAGSAGSELSRGGMKTKIEAGKIATGAGTTMVIASGKPLNPLKILGDGGRCTWFPAQGSPSSARKAWIGGHLVARGELVLDEGALKALRSGKSLLPAGVSRIKGEFSRGDAVSILTPEGRIIGRGLVAYDHDEARMIAGRNSREIEAIVGYPGRAEMIHRDDMALDDAFLTASV</sequence>
<keyword evidence="7 8" id="KW-0067">ATP-binding</keyword>
<comment type="pathway">
    <text evidence="8">Amino-acid biosynthesis; L-proline biosynthesis; L-glutamate 5-semialdehyde from L-glutamate: step 1/2.</text>
</comment>
<evidence type="ECO:0000256" key="8">
    <source>
        <dbReference type="HAMAP-Rule" id="MF_00456"/>
    </source>
</evidence>
<dbReference type="Pfam" id="PF01472">
    <property type="entry name" value="PUA"/>
    <property type="match status" value="1"/>
</dbReference>
<dbReference type="PRINTS" id="PR00474">
    <property type="entry name" value="GLU5KINASE"/>
</dbReference>
<evidence type="ECO:0000256" key="5">
    <source>
        <dbReference type="ARBA" id="ARBA00022741"/>
    </source>
</evidence>
<dbReference type="RefSeq" id="WP_149890649.1">
    <property type="nucleotide sequence ID" value="NZ_JBHUFA010000001.1"/>
</dbReference>
<dbReference type="InterPro" id="IPR019797">
    <property type="entry name" value="Glutamate_5-kinase_CS"/>
</dbReference>
<dbReference type="Gene3D" id="3.40.1160.10">
    <property type="entry name" value="Acetylglutamate kinase-like"/>
    <property type="match status" value="1"/>
</dbReference>
<comment type="caution">
    <text evidence="8">Lacks conserved residue(s) required for the propagation of feature annotation.</text>
</comment>
<dbReference type="SUPFAM" id="SSF88697">
    <property type="entry name" value="PUA domain-like"/>
    <property type="match status" value="1"/>
</dbReference>
<evidence type="ECO:0000256" key="6">
    <source>
        <dbReference type="ARBA" id="ARBA00022777"/>
    </source>
</evidence>
<dbReference type="PANTHER" id="PTHR43654:SF1">
    <property type="entry name" value="ISOPENTENYL PHOSPHATE KINASE"/>
    <property type="match status" value="1"/>
</dbReference>
<dbReference type="InterPro" id="IPR036974">
    <property type="entry name" value="PUA_sf"/>
</dbReference>
<evidence type="ECO:0000313" key="10">
    <source>
        <dbReference type="EMBL" id="MFD1695640.1"/>
    </source>
</evidence>
<feature type="binding site" evidence="8">
    <location>
        <position position="16"/>
    </location>
    <ligand>
        <name>ATP</name>
        <dbReference type="ChEBI" id="CHEBI:30616"/>
    </ligand>
</feature>
<dbReference type="CDD" id="cd21157">
    <property type="entry name" value="PUA_G5K"/>
    <property type="match status" value="1"/>
</dbReference>
<evidence type="ECO:0000313" key="11">
    <source>
        <dbReference type="Proteomes" id="UP001597327"/>
    </source>
</evidence>
<dbReference type="GO" id="GO:0004349">
    <property type="term" value="F:glutamate 5-kinase activity"/>
    <property type="evidence" value="ECO:0007669"/>
    <property type="project" value="UniProtKB-EC"/>
</dbReference>
<feature type="binding site" evidence="8">
    <location>
        <begin position="174"/>
        <end position="175"/>
    </location>
    <ligand>
        <name>ATP</name>
        <dbReference type="ChEBI" id="CHEBI:30616"/>
    </ligand>
</feature>
<feature type="domain" description="PUA" evidence="9">
    <location>
        <begin position="281"/>
        <end position="363"/>
    </location>
</feature>
<evidence type="ECO:0000256" key="3">
    <source>
        <dbReference type="ARBA" id="ARBA00022650"/>
    </source>
</evidence>
<evidence type="ECO:0000256" key="7">
    <source>
        <dbReference type="ARBA" id="ARBA00022840"/>
    </source>
</evidence>
<dbReference type="Gene3D" id="2.30.130.10">
    <property type="entry name" value="PUA domain"/>
    <property type="match status" value="1"/>
</dbReference>
<keyword evidence="1 8" id="KW-0963">Cytoplasm</keyword>
<evidence type="ECO:0000256" key="1">
    <source>
        <dbReference type="ARBA" id="ARBA00022490"/>
    </source>
</evidence>
<dbReference type="InterPro" id="IPR005715">
    <property type="entry name" value="Glu_5kinase/COase_Synthase"/>
</dbReference>
<comment type="subcellular location">
    <subcellularLocation>
        <location evidence="8">Cytoplasm</location>
    </subcellularLocation>
</comment>
<dbReference type="PIRSF" id="PIRSF000729">
    <property type="entry name" value="GK"/>
    <property type="match status" value="1"/>
</dbReference>
<name>A0ABW4JU41_9HYPH</name>
<dbReference type="InterPro" id="IPR036393">
    <property type="entry name" value="AceGlu_kinase-like_sf"/>
</dbReference>
<keyword evidence="3 8" id="KW-0641">Proline biosynthesis</keyword>
<dbReference type="PROSITE" id="PS50890">
    <property type="entry name" value="PUA"/>
    <property type="match status" value="1"/>
</dbReference>
<comment type="function">
    <text evidence="8">Catalyzes the transfer of a phosphate group to glutamate to form L-glutamate 5-phosphate.</text>
</comment>
<dbReference type="InterPro" id="IPR041739">
    <property type="entry name" value="G5K_ProB"/>
</dbReference>
<dbReference type="Pfam" id="PF00696">
    <property type="entry name" value="AA_kinase"/>
    <property type="match status" value="1"/>
</dbReference>
<gene>
    <name evidence="8 10" type="primary">proB</name>
    <name evidence="10" type="ORF">ACFSC7_08940</name>
</gene>
<proteinExistence type="inferred from homology"/>
<dbReference type="NCBIfam" id="TIGR01027">
    <property type="entry name" value="proB"/>
    <property type="match status" value="1"/>
</dbReference>
<dbReference type="PROSITE" id="PS00902">
    <property type="entry name" value="GLUTAMATE_5_KINASE"/>
    <property type="match status" value="1"/>
</dbReference>